<evidence type="ECO:0000256" key="1">
    <source>
        <dbReference type="ARBA" id="ARBA00022741"/>
    </source>
</evidence>
<dbReference type="PROSITE" id="PS51710">
    <property type="entry name" value="G_OBG"/>
    <property type="match status" value="1"/>
</dbReference>
<dbReference type="InParanoid" id="A0A1Y1ZD12"/>
<accession>A0A1Y1ZD12</accession>
<feature type="domain" description="OBG-type G" evidence="4">
    <location>
        <begin position="614"/>
        <end position="780"/>
    </location>
</feature>
<dbReference type="SUPFAM" id="SSF52540">
    <property type="entry name" value="P-loop containing nucleoside triphosphate hydrolases"/>
    <property type="match status" value="1"/>
</dbReference>
<protein>
    <submittedName>
        <fullName evidence="6">GTP-binding protein Obg/CgtA</fullName>
    </submittedName>
</protein>
<dbReference type="InterPro" id="IPR036726">
    <property type="entry name" value="GTP1_OBG_dom_sf"/>
</dbReference>
<dbReference type="InterPro" id="IPR006169">
    <property type="entry name" value="GTP1_OBG_dom"/>
</dbReference>
<comment type="caution">
    <text evidence="6">The sequence shown here is derived from an EMBL/GenBank/DDBJ whole genome shotgun (WGS) entry which is preliminary data.</text>
</comment>
<dbReference type="PANTHER" id="PTHR11702">
    <property type="entry name" value="DEVELOPMENTALLY REGULATED GTP-BINDING PROTEIN-RELATED"/>
    <property type="match status" value="1"/>
</dbReference>
<dbReference type="NCBIfam" id="NF008956">
    <property type="entry name" value="PRK12299.1"/>
    <property type="match status" value="1"/>
</dbReference>
<dbReference type="Gene3D" id="2.70.210.12">
    <property type="entry name" value="GTP1/OBG domain"/>
    <property type="match status" value="1"/>
</dbReference>
<dbReference type="Proteomes" id="UP000193498">
    <property type="component" value="Unassembled WGS sequence"/>
</dbReference>
<dbReference type="GO" id="GO:0042254">
    <property type="term" value="P:ribosome biogenesis"/>
    <property type="evidence" value="ECO:0007669"/>
    <property type="project" value="UniProtKB-UniRule"/>
</dbReference>
<dbReference type="PROSITE" id="PS51883">
    <property type="entry name" value="OBG"/>
    <property type="match status" value="1"/>
</dbReference>
<keyword evidence="7" id="KW-1185">Reference proteome</keyword>
<dbReference type="GO" id="GO:0003924">
    <property type="term" value="F:GTPase activity"/>
    <property type="evidence" value="ECO:0007669"/>
    <property type="project" value="InterPro"/>
</dbReference>
<dbReference type="EMBL" id="MCFE01000003">
    <property type="protein sequence ID" value="ORY08173.1"/>
    <property type="molecule type" value="Genomic_DNA"/>
</dbReference>
<name>A0A1Y1ZD12_9FUNG</name>
<dbReference type="GO" id="GO:0005525">
    <property type="term" value="F:GTP binding"/>
    <property type="evidence" value="ECO:0007669"/>
    <property type="project" value="UniProtKB-KW"/>
</dbReference>
<dbReference type="InterPro" id="IPR031167">
    <property type="entry name" value="G_OBG"/>
</dbReference>
<evidence type="ECO:0000256" key="3">
    <source>
        <dbReference type="SAM" id="MobiDB-lite"/>
    </source>
</evidence>
<sequence>MFAVRRFTQLEGWYLRAEVRPLKTSSNVLVRAFSVQHSFVTEDSTETPAKPRRSVFDIDKAELTAFVNGWDYEGENLEGDFETDDIVREDSDFVGYKKRKTSNRYVEYEEQEQSDYRKLEYRSRTQSTEHTGYEVIGRNKHLAPLNELSNFEDEKIEFEPMSVNKESDALDTLTDTDIVCDEKLVFEDDNVEFEERSASYKHQKLSHDVSEIDEKLEFEDVSQPRQVNKYNFQFESNTNDLGDYIPGLTYARWAQNSSTDKKVILEDIDLDYVERRTFSRLLQKLNNNPQRLSSDLFIDENVTVERFQKDEKQLERIAREQYSNTNKVDLPHLRLDVDEKLLYVDEFGHAAQKPRKWSKKYEFEKTDFYSEQTNKRVVPDVPLPELQPSGVDQPVQTPEPSSEQERLRYADDKTTDYCDFKKIQITGGDGGDGCVSFLKARHRNKGMPDGGNGGQGGSVYFEATNDIVSLHSVSLKIHGQRGSSGKAKHHDGKSGADVLIRVPVGTVIREVELSERDAESLPPNDDCFIHYPGWRNKNLHNIFTDTIKPISIPRQKLPELDLKTDGQKHLLCYGGLGGFGNPYYVTGQNKYPKFAMKGQKGQTRILELELKTIADAGLIGLPNAGKSAFLRSVSNAYPKVDSYPFTTIHPCVGTIQYPDLFNLTIADIPGLVEGAHRNVGLGHSFLRHIERSKVLVYVIDLARKAPWDDLSLLRSELELYKPGLAQRPSLVIGNKADISNVAKSNFEHLRSVAELQVVPVSAKLQKNIKKATSLLREMVESVAGQAC</sequence>
<keyword evidence="2" id="KW-0342">GTP-binding</keyword>
<organism evidence="6 7">
    <name type="scientific">Basidiobolus meristosporus CBS 931.73</name>
    <dbReference type="NCBI Taxonomy" id="1314790"/>
    <lineage>
        <taxon>Eukaryota</taxon>
        <taxon>Fungi</taxon>
        <taxon>Fungi incertae sedis</taxon>
        <taxon>Zoopagomycota</taxon>
        <taxon>Entomophthoromycotina</taxon>
        <taxon>Basidiobolomycetes</taxon>
        <taxon>Basidiobolales</taxon>
        <taxon>Basidiobolaceae</taxon>
        <taxon>Basidiobolus</taxon>
    </lineage>
</organism>
<evidence type="ECO:0000259" key="5">
    <source>
        <dbReference type="PROSITE" id="PS51883"/>
    </source>
</evidence>
<feature type="domain" description="Obg" evidence="5">
    <location>
        <begin position="415"/>
        <end position="613"/>
    </location>
</feature>
<dbReference type="InterPro" id="IPR027417">
    <property type="entry name" value="P-loop_NTPase"/>
</dbReference>
<evidence type="ECO:0000256" key="2">
    <source>
        <dbReference type="ARBA" id="ARBA00023134"/>
    </source>
</evidence>
<dbReference type="Pfam" id="PF01926">
    <property type="entry name" value="MMR_HSR1"/>
    <property type="match status" value="1"/>
</dbReference>
<dbReference type="Gene3D" id="3.40.50.300">
    <property type="entry name" value="P-loop containing nucleotide triphosphate hydrolases"/>
    <property type="match status" value="1"/>
</dbReference>
<gene>
    <name evidence="6" type="ORF">K493DRAFT_332500</name>
</gene>
<dbReference type="PRINTS" id="PR00326">
    <property type="entry name" value="GTP1OBG"/>
</dbReference>
<dbReference type="InterPro" id="IPR045086">
    <property type="entry name" value="OBG_GTPase"/>
</dbReference>
<feature type="region of interest" description="Disordered" evidence="3">
    <location>
        <begin position="374"/>
        <end position="407"/>
    </location>
</feature>
<evidence type="ECO:0000313" key="7">
    <source>
        <dbReference type="Proteomes" id="UP000193498"/>
    </source>
</evidence>
<reference evidence="6 7" key="1">
    <citation type="submission" date="2016-07" db="EMBL/GenBank/DDBJ databases">
        <title>Pervasive Adenine N6-methylation of Active Genes in Fungi.</title>
        <authorList>
            <consortium name="DOE Joint Genome Institute"/>
            <person name="Mondo S.J."/>
            <person name="Dannebaum R.O."/>
            <person name="Kuo R.C."/>
            <person name="Labutti K."/>
            <person name="Haridas S."/>
            <person name="Kuo A."/>
            <person name="Salamov A."/>
            <person name="Ahrendt S.R."/>
            <person name="Lipzen A."/>
            <person name="Sullivan W."/>
            <person name="Andreopoulos W.B."/>
            <person name="Clum A."/>
            <person name="Lindquist E."/>
            <person name="Daum C."/>
            <person name="Ramamoorthy G.K."/>
            <person name="Gryganskyi A."/>
            <person name="Culley D."/>
            <person name="Magnuson J.K."/>
            <person name="James T.Y."/>
            <person name="O'Malley M.A."/>
            <person name="Stajich J.E."/>
            <person name="Spatafora J.W."/>
            <person name="Visel A."/>
            <person name="Grigoriev I.V."/>
        </authorList>
    </citation>
    <scope>NUCLEOTIDE SEQUENCE [LARGE SCALE GENOMIC DNA]</scope>
    <source>
        <strain evidence="6 7">CBS 931.73</strain>
    </source>
</reference>
<dbReference type="InterPro" id="IPR006073">
    <property type="entry name" value="GTP-bd"/>
</dbReference>
<dbReference type="Pfam" id="PF01018">
    <property type="entry name" value="GTP1_OBG"/>
    <property type="match status" value="2"/>
</dbReference>
<dbReference type="AlphaFoldDB" id="A0A1Y1ZD12"/>
<dbReference type="GO" id="GO:0005739">
    <property type="term" value="C:mitochondrion"/>
    <property type="evidence" value="ECO:0007669"/>
    <property type="project" value="TreeGrafter"/>
</dbReference>
<dbReference type="STRING" id="1314790.A0A1Y1ZD12"/>
<evidence type="ECO:0000259" key="4">
    <source>
        <dbReference type="PROSITE" id="PS51710"/>
    </source>
</evidence>
<evidence type="ECO:0000313" key="6">
    <source>
        <dbReference type="EMBL" id="ORY08173.1"/>
    </source>
</evidence>
<dbReference type="PANTHER" id="PTHR11702:SF31">
    <property type="entry name" value="MITOCHONDRIAL RIBOSOME-ASSOCIATED GTPASE 2"/>
    <property type="match status" value="1"/>
</dbReference>
<proteinExistence type="predicted"/>
<dbReference type="SUPFAM" id="SSF82051">
    <property type="entry name" value="Obg GTP-binding protein N-terminal domain"/>
    <property type="match status" value="1"/>
</dbReference>
<dbReference type="OrthoDB" id="347018at2759"/>
<dbReference type="CDD" id="cd01898">
    <property type="entry name" value="Obg"/>
    <property type="match status" value="1"/>
</dbReference>
<keyword evidence="1" id="KW-0547">Nucleotide-binding</keyword>